<accession>A0ABP0AUL5</accession>
<dbReference type="EMBL" id="CAWUHC010000005">
    <property type="protein sequence ID" value="CAK7210933.1"/>
    <property type="molecule type" value="Genomic_DNA"/>
</dbReference>
<dbReference type="InterPro" id="IPR003615">
    <property type="entry name" value="HNH_nuc"/>
</dbReference>
<dbReference type="InterPro" id="IPR057203">
    <property type="entry name" value="DUF7881"/>
</dbReference>
<evidence type="ECO:0000259" key="1">
    <source>
        <dbReference type="Pfam" id="PF13391"/>
    </source>
</evidence>
<evidence type="ECO:0008006" key="5">
    <source>
        <dbReference type="Google" id="ProtNLM"/>
    </source>
</evidence>
<evidence type="ECO:0000313" key="4">
    <source>
        <dbReference type="Proteomes" id="UP001642406"/>
    </source>
</evidence>
<dbReference type="Pfam" id="PF13391">
    <property type="entry name" value="HNH_2"/>
    <property type="match status" value="1"/>
</dbReference>
<feature type="domain" description="HNH nuclease" evidence="1">
    <location>
        <begin position="125"/>
        <end position="201"/>
    </location>
</feature>
<keyword evidence="4" id="KW-1185">Reference proteome</keyword>
<gene>
    <name evidence="3" type="ORF">SBRCBS47491_000946</name>
</gene>
<evidence type="ECO:0000313" key="3">
    <source>
        <dbReference type="EMBL" id="CAK7210933.1"/>
    </source>
</evidence>
<evidence type="ECO:0000259" key="2">
    <source>
        <dbReference type="Pfam" id="PF25324"/>
    </source>
</evidence>
<protein>
    <recommendedName>
        <fullName evidence="5">HNH nuclease domain-containing protein</fullName>
    </recommendedName>
</protein>
<proteinExistence type="predicted"/>
<comment type="caution">
    <text evidence="3">The sequence shown here is derived from an EMBL/GenBank/DDBJ whole genome shotgun (WGS) entry which is preliminary data.</text>
</comment>
<dbReference type="Pfam" id="PF25324">
    <property type="entry name" value="DUF7881"/>
    <property type="match status" value="1"/>
</dbReference>
<organism evidence="3 4">
    <name type="scientific">Sporothrix bragantina</name>
    <dbReference type="NCBI Taxonomy" id="671064"/>
    <lineage>
        <taxon>Eukaryota</taxon>
        <taxon>Fungi</taxon>
        <taxon>Dikarya</taxon>
        <taxon>Ascomycota</taxon>
        <taxon>Pezizomycotina</taxon>
        <taxon>Sordariomycetes</taxon>
        <taxon>Sordariomycetidae</taxon>
        <taxon>Ophiostomatales</taxon>
        <taxon>Ophiostomataceae</taxon>
        <taxon>Sporothrix</taxon>
    </lineage>
</organism>
<reference evidence="3 4" key="1">
    <citation type="submission" date="2024-01" db="EMBL/GenBank/DDBJ databases">
        <authorList>
            <person name="Allen C."/>
            <person name="Tagirdzhanova G."/>
        </authorList>
    </citation>
    <scope>NUCLEOTIDE SEQUENCE [LARGE SCALE GENOMIC DNA]</scope>
</reference>
<dbReference type="Proteomes" id="UP001642406">
    <property type="component" value="Unassembled WGS sequence"/>
</dbReference>
<name>A0ABP0AUL5_9PEZI</name>
<sequence>MASTSVPDAQSSRSINRVLHIWTADHDTNYSYIGGLQHIGTTNSTDLLLMIHILLPNASPDMTVQGPSGLTLSDDSSPLEPGDYVVSGSHFEVTQEPVLTRALSLTSGMRVRSFRAAVRERDGRCVVTKFVNTAAKMDEWTRFQAAHIFPLAYEQQWVDGNYGSYITLVPATGGSINSVQNGLLLRTDLHDGFDQYLFTINPRANHKVVVFREPYVDLDGLALDRQLLDDPRRPPDELLWWHFTQAVLANMRGSGEPIFEEDFPPGSDMMGEIQEGPHAVQRLTFELSSRLANHMDIVEDDIEKPP</sequence>
<feature type="domain" description="DUF7881" evidence="2">
    <location>
        <begin position="18"/>
        <end position="87"/>
    </location>
</feature>